<proteinExistence type="predicted"/>
<feature type="transmembrane region" description="Helical" evidence="2">
    <location>
        <begin position="147"/>
        <end position="167"/>
    </location>
</feature>
<keyword evidence="2" id="KW-0812">Transmembrane</keyword>
<evidence type="ECO:0000256" key="2">
    <source>
        <dbReference type="SAM" id="Phobius"/>
    </source>
</evidence>
<dbReference type="Proteomes" id="UP000006281">
    <property type="component" value="Chromosome"/>
</dbReference>
<protein>
    <submittedName>
        <fullName evidence="3">Putative secreted protein</fullName>
    </submittedName>
</protein>
<feature type="transmembrane region" description="Helical" evidence="2">
    <location>
        <begin position="118"/>
        <end position="135"/>
    </location>
</feature>
<evidence type="ECO:0000313" key="3">
    <source>
        <dbReference type="EMBL" id="CCH30578.1"/>
    </source>
</evidence>
<feature type="transmembrane region" description="Helical" evidence="2">
    <location>
        <begin position="12"/>
        <end position="33"/>
    </location>
</feature>
<organism evidence="3 4">
    <name type="scientific">Saccharothrix espanaensis (strain ATCC 51144 / DSM 44229 / JCM 9112 / NBRC 15066 / NRRL 15764)</name>
    <dbReference type="NCBI Taxonomy" id="1179773"/>
    <lineage>
        <taxon>Bacteria</taxon>
        <taxon>Bacillati</taxon>
        <taxon>Actinomycetota</taxon>
        <taxon>Actinomycetes</taxon>
        <taxon>Pseudonocardiales</taxon>
        <taxon>Pseudonocardiaceae</taxon>
        <taxon>Saccharothrix</taxon>
    </lineage>
</organism>
<dbReference type="AlphaFoldDB" id="K0K207"/>
<keyword evidence="2" id="KW-0472">Membrane</keyword>
<feature type="region of interest" description="Disordered" evidence="1">
    <location>
        <begin position="386"/>
        <end position="409"/>
    </location>
</feature>
<evidence type="ECO:0000256" key="1">
    <source>
        <dbReference type="SAM" id="MobiDB-lite"/>
    </source>
</evidence>
<dbReference type="RefSeq" id="WP_015100690.1">
    <property type="nucleotide sequence ID" value="NC_019673.1"/>
</dbReference>
<dbReference type="HOGENOM" id="CLU_672475_0_0_11"/>
<dbReference type="eggNOG" id="ENOG5033SP7">
    <property type="taxonomic scope" value="Bacteria"/>
</dbReference>
<dbReference type="BioCyc" id="SESP1179773:BN6_RS15935-MONOMER"/>
<name>K0K207_SACES</name>
<feature type="transmembrane region" description="Helical" evidence="2">
    <location>
        <begin position="68"/>
        <end position="85"/>
    </location>
</feature>
<dbReference type="PATRIC" id="fig|1179773.3.peg.3278"/>
<gene>
    <name evidence="3" type="ordered locus">BN6_32740</name>
</gene>
<dbReference type="Pfam" id="PF19752">
    <property type="entry name" value="DUF6239"/>
    <property type="match status" value="1"/>
</dbReference>
<dbReference type="STRING" id="1179773.BN6_32740"/>
<dbReference type="KEGG" id="sesp:BN6_32740"/>
<feature type="transmembrane region" description="Helical" evidence="2">
    <location>
        <begin position="92"/>
        <end position="112"/>
    </location>
</feature>
<feature type="transmembrane region" description="Helical" evidence="2">
    <location>
        <begin position="45"/>
        <end position="62"/>
    </location>
</feature>
<reference evidence="3 4" key="1">
    <citation type="journal article" date="2012" name="BMC Genomics">
        <title>Complete genome sequence of Saccharothrix espanaensis DSM 44229T and comparison to the other completely sequenced Pseudonocardiaceae.</title>
        <authorList>
            <person name="Strobel T."/>
            <person name="Al-Dilaimi A."/>
            <person name="Blom J."/>
            <person name="Gessner A."/>
            <person name="Kalinowski J."/>
            <person name="Luzhetska M."/>
            <person name="Puhler A."/>
            <person name="Szczepanowski R."/>
            <person name="Bechthold A."/>
            <person name="Ruckert C."/>
        </authorList>
    </citation>
    <scope>NUCLEOTIDE SEQUENCE [LARGE SCALE GENOMIC DNA]</scope>
    <source>
        <strain evidence="4">ATCC 51144 / DSM 44229 / JCM 9112 / NBRC 15066 / NRRL 15764</strain>
    </source>
</reference>
<evidence type="ECO:0000313" key="4">
    <source>
        <dbReference type="Proteomes" id="UP000006281"/>
    </source>
</evidence>
<dbReference type="EMBL" id="HE804045">
    <property type="protein sequence ID" value="CCH30578.1"/>
    <property type="molecule type" value="Genomic_DNA"/>
</dbReference>
<dbReference type="InterPro" id="IPR046206">
    <property type="entry name" value="DUF6239"/>
</dbReference>
<accession>K0K207</accession>
<sequence>MHEHGTVALPLGFTILRLLLLITVTIVAGWALARPFTSGGALTRRVVTAVAAAGGVVALLVADATWLPGPAAVALIAALLAPPLLREKIPVLAHAVLAAVVLAAVATALWFAGPPLSGAHLVLMAGFAGVGWAALCPPTVVVRVVGAGLAVALLAGLAQVTLAGHLATPPSGPMLTRVAVAGEPVDVLVAPHRPGWNVVRVPDAPLRVGNAENALVSAEERPGASGRWALVWLDPGRGSLWLGRDGARATVPVNPGSDPWTGPDVRGPDGTEYADAALAALLAGKAEPPWPRLTDTDARALRAQVSALPREFSLVADTSTRSAEAAAAVRDEAARGGRAIVPDAPDVLVVGGEATGTRVHLAPWLRPPDLTTPDGRRYARVLADAFPGTRPTEPGLAAWRGDQTTGEDR</sequence>
<keyword evidence="4" id="KW-1185">Reference proteome</keyword>
<keyword evidence="2" id="KW-1133">Transmembrane helix</keyword>
<dbReference type="OrthoDB" id="3590217at2"/>